<comment type="caution">
    <text evidence="1">The sequence shown here is derived from an EMBL/GenBank/DDBJ whole genome shotgun (WGS) entry which is preliminary data.</text>
</comment>
<organism evidence="1 2">
    <name type="scientific">Terribacillus saccharophilus</name>
    <dbReference type="NCBI Taxonomy" id="361277"/>
    <lineage>
        <taxon>Bacteria</taxon>
        <taxon>Bacillati</taxon>
        <taxon>Bacillota</taxon>
        <taxon>Bacilli</taxon>
        <taxon>Bacillales</taxon>
        <taxon>Bacillaceae</taxon>
        <taxon>Terribacillus</taxon>
    </lineage>
</organism>
<dbReference type="RefSeq" id="WP_095268243.1">
    <property type="nucleotide sequence ID" value="NZ_NPBH01000002.1"/>
</dbReference>
<dbReference type="Proteomes" id="UP000216475">
    <property type="component" value="Unassembled WGS sequence"/>
</dbReference>
<dbReference type="AlphaFoldDB" id="A0A268HIG7"/>
<sequence>METDWYKLDSAGKLYASTVSSRVSTVFRLSVTMYKSINAKFLQEALEETLEEISSFKVIVKKGFFWYYFEETKAMPTVSKEHYYPCSNLFFKGRNTFPFRVLYYNKKISLELSHMLTDGTGGIEFLKLLVRNYLKKEGVSVSCIKKERNNFNFDNAFFRYYEKLVPNWQDTLAKAYKLPIRLDKRGVYHVTTGKLKIDSLKDLARQYQTSITTYLLALYTEILIDIQEQNSNKKKKPITINVPVNLRNFFESNTLKNFFVSVPVTIDPRLGTYSFEDIIATISIELKRYLNDKQLKTLIARGVRGERNFLLRALPLLVKDWISPMVHAKFGENLYTSSISNLGIISLENELEEHVERFEFYPPPSIGNKIKAGVISYKGDMYITFGNLSNDRLVERMFFRKLVKEGVQIKIETNRSAY</sequence>
<gene>
    <name evidence="1" type="ORF">CHI12_00260</name>
</gene>
<evidence type="ECO:0000313" key="1">
    <source>
        <dbReference type="EMBL" id="PAE09642.1"/>
    </source>
</evidence>
<dbReference type="GO" id="GO:0016740">
    <property type="term" value="F:transferase activity"/>
    <property type="evidence" value="ECO:0007669"/>
    <property type="project" value="UniProtKB-KW"/>
</dbReference>
<reference evidence="1 2" key="1">
    <citation type="submission" date="2017-07" db="EMBL/GenBank/DDBJ databases">
        <title>Isolation and whole genome analysis of endospore-forming bacteria from heroin.</title>
        <authorList>
            <person name="Kalinowski J."/>
            <person name="Ahrens B."/>
            <person name="Al-Dilaimi A."/>
            <person name="Winkler A."/>
            <person name="Wibberg D."/>
            <person name="Schleenbecker U."/>
            <person name="Ruckert C."/>
            <person name="Wolfel R."/>
            <person name="Grass G."/>
        </authorList>
    </citation>
    <scope>NUCLEOTIDE SEQUENCE [LARGE SCALE GENOMIC DNA]</scope>
    <source>
        <strain evidence="1 2">7509</strain>
    </source>
</reference>
<keyword evidence="1" id="KW-0808">Transferase</keyword>
<protein>
    <submittedName>
        <fullName evidence="1">Alcohol acetyltransferase</fullName>
    </submittedName>
</protein>
<proteinExistence type="predicted"/>
<name>A0A268HIG7_9BACI</name>
<accession>A0A268HIG7</accession>
<evidence type="ECO:0000313" key="2">
    <source>
        <dbReference type="Proteomes" id="UP000216475"/>
    </source>
</evidence>
<dbReference type="EMBL" id="NPBH01000002">
    <property type="protein sequence ID" value="PAE09642.1"/>
    <property type="molecule type" value="Genomic_DNA"/>
</dbReference>